<dbReference type="EMBL" id="JADJMS010000012">
    <property type="protein sequence ID" value="MBK7414671.1"/>
    <property type="molecule type" value="Genomic_DNA"/>
</dbReference>
<dbReference type="AlphaFoldDB" id="A0A935K9F2"/>
<evidence type="ECO:0000313" key="2">
    <source>
        <dbReference type="Proteomes" id="UP000739411"/>
    </source>
</evidence>
<gene>
    <name evidence="1" type="ORF">IPJ38_05690</name>
</gene>
<reference evidence="1 2" key="1">
    <citation type="submission" date="2020-10" db="EMBL/GenBank/DDBJ databases">
        <title>Connecting structure to function with the recovery of over 1000 high-quality activated sludge metagenome-assembled genomes encoding full-length rRNA genes using long-read sequencing.</title>
        <authorList>
            <person name="Singleton C.M."/>
            <person name="Petriglieri F."/>
            <person name="Kristensen J.M."/>
            <person name="Kirkegaard R.H."/>
            <person name="Michaelsen T.Y."/>
            <person name="Andersen M.H."/>
            <person name="Karst S.M."/>
            <person name="Dueholm M.S."/>
            <person name="Nielsen P.H."/>
            <person name="Albertsen M."/>
        </authorList>
    </citation>
    <scope>NUCLEOTIDE SEQUENCE [LARGE SCALE GENOMIC DNA]</scope>
    <source>
        <strain evidence="1">EsbW_18-Q3-R4-48_BATAC.463</strain>
    </source>
</reference>
<name>A0A935K9F2_9RHOO</name>
<protein>
    <recommendedName>
        <fullName evidence="3">Tryptophan synthase subunit beta like protein</fullName>
    </recommendedName>
</protein>
<sequence length="110" mass="12766">MLYVSRDSQGNISELHPMPVGAAKEGLEADNPEVLQFIHERWRQNELTSLDRDFVRVIEDTLELLMAKDLILFTDLPAPVQEKLLRRREIRQQTNYNGGYADNDSDIIRI</sequence>
<dbReference type="Proteomes" id="UP000739411">
    <property type="component" value="Unassembled WGS sequence"/>
</dbReference>
<comment type="caution">
    <text evidence="1">The sequence shown here is derived from an EMBL/GenBank/DDBJ whole genome shotgun (WGS) entry which is preliminary data.</text>
</comment>
<proteinExistence type="predicted"/>
<evidence type="ECO:0008006" key="3">
    <source>
        <dbReference type="Google" id="ProtNLM"/>
    </source>
</evidence>
<evidence type="ECO:0000313" key="1">
    <source>
        <dbReference type="EMBL" id="MBK7414671.1"/>
    </source>
</evidence>
<accession>A0A935K9F2</accession>
<organism evidence="1 2">
    <name type="scientific">Candidatus Dechloromonas phosphorivorans</name>
    <dbReference type="NCBI Taxonomy" id="2899244"/>
    <lineage>
        <taxon>Bacteria</taxon>
        <taxon>Pseudomonadati</taxon>
        <taxon>Pseudomonadota</taxon>
        <taxon>Betaproteobacteria</taxon>
        <taxon>Rhodocyclales</taxon>
        <taxon>Azonexaceae</taxon>
        <taxon>Dechloromonas</taxon>
    </lineage>
</organism>